<evidence type="ECO:0000313" key="2">
    <source>
        <dbReference type="Proteomes" id="UP000269945"/>
    </source>
</evidence>
<sequence>VGVHQPVEASRVFSPRLKEARQRWENVLAPRAFSGPSFFLLPPVLRCLRSIRSYAQGYRMATQDSSDVHLATRVPP</sequence>
<name>A0A9X9LCN4_GULGU</name>
<protein>
    <submittedName>
        <fullName evidence="1">Uncharacterized protein</fullName>
    </submittedName>
</protein>
<feature type="non-terminal residue" evidence="1">
    <location>
        <position position="1"/>
    </location>
</feature>
<evidence type="ECO:0000313" key="1">
    <source>
        <dbReference type="EMBL" id="VCW50030.1"/>
    </source>
</evidence>
<organism evidence="1 2">
    <name type="scientific">Gulo gulo</name>
    <name type="common">Wolverine</name>
    <name type="synonym">Gluton</name>
    <dbReference type="NCBI Taxonomy" id="48420"/>
    <lineage>
        <taxon>Eukaryota</taxon>
        <taxon>Metazoa</taxon>
        <taxon>Chordata</taxon>
        <taxon>Craniata</taxon>
        <taxon>Vertebrata</taxon>
        <taxon>Euteleostomi</taxon>
        <taxon>Mammalia</taxon>
        <taxon>Eutheria</taxon>
        <taxon>Laurasiatheria</taxon>
        <taxon>Carnivora</taxon>
        <taxon>Caniformia</taxon>
        <taxon>Musteloidea</taxon>
        <taxon>Mustelidae</taxon>
        <taxon>Guloninae</taxon>
        <taxon>Gulo</taxon>
    </lineage>
</organism>
<accession>A0A9X9LCN4</accession>
<reference evidence="1 2" key="1">
    <citation type="submission" date="2018-10" db="EMBL/GenBank/DDBJ databases">
        <authorList>
            <person name="Ekblom R."/>
            <person name="Jareborg N."/>
        </authorList>
    </citation>
    <scope>NUCLEOTIDE SEQUENCE [LARGE SCALE GENOMIC DNA]</scope>
    <source>
        <tissue evidence="1">Muscle</tissue>
    </source>
</reference>
<keyword evidence="2" id="KW-1185">Reference proteome</keyword>
<gene>
    <name evidence="1" type="ORF">BN2614_LOCUS1</name>
</gene>
<dbReference type="EMBL" id="CYRY02000506">
    <property type="protein sequence ID" value="VCW50030.1"/>
    <property type="molecule type" value="Genomic_DNA"/>
</dbReference>
<proteinExistence type="predicted"/>
<dbReference type="AlphaFoldDB" id="A0A9X9LCN4"/>
<dbReference type="Proteomes" id="UP000269945">
    <property type="component" value="Unassembled WGS sequence"/>
</dbReference>
<comment type="caution">
    <text evidence="1">The sequence shown here is derived from an EMBL/GenBank/DDBJ whole genome shotgun (WGS) entry which is preliminary data.</text>
</comment>